<reference evidence="2 5" key="2">
    <citation type="journal article" date="2021" name="Environ. Microbiol.">
        <title>Gene family expansions and transcriptome signatures uncover fungal adaptations to wood decay.</title>
        <authorList>
            <person name="Hage H."/>
            <person name="Miyauchi S."/>
            <person name="Viragh M."/>
            <person name="Drula E."/>
            <person name="Min B."/>
            <person name="Chaduli D."/>
            <person name="Navarro D."/>
            <person name="Favel A."/>
            <person name="Norest M."/>
            <person name="Lesage-Meessen L."/>
            <person name="Balint B."/>
            <person name="Merenyi Z."/>
            <person name="de Eugenio L."/>
            <person name="Morin E."/>
            <person name="Martinez A.T."/>
            <person name="Baldrian P."/>
            <person name="Stursova M."/>
            <person name="Martinez M.J."/>
            <person name="Novotny C."/>
            <person name="Magnuson J.K."/>
            <person name="Spatafora J.W."/>
            <person name="Maurice S."/>
            <person name="Pangilinan J."/>
            <person name="Andreopoulos W."/>
            <person name="LaButti K."/>
            <person name="Hundley H."/>
            <person name="Na H."/>
            <person name="Kuo A."/>
            <person name="Barry K."/>
            <person name="Lipzen A."/>
            <person name="Henrissat B."/>
            <person name="Riley R."/>
            <person name="Ahrendt S."/>
            <person name="Nagy L.G."/>
            <person name="Grigoriev I.V."/>
            <person name="Martin F."/>
            <person name="Rosso M.N."/>
        </authorList>
    </citation>
    <scope>NUCLEOTIDE SEQUENCE [LARGE SCALE GENOMIC DNA]</scope>
    <source>
        <strain evidence="2 5">CIRM-BRFM 1785</strain>
    </source>
</reference>
<proteinExistence type="predicted"/>
<keyword evidence="5" id="KW-1185">Reference proteome</keyword>
<accession>A0A4Y9Z3H7</accession>
<dbReference type="Proteomes" id="UP000298390">
    <property type="component" value="Unassembled WGS sequence"/>
</dbReference>
<sequence>MTSSTTTSSSEPSSPRKWPFNTARSTGTECMPLLAALLAASALDEISTSLHDFSDVEGFIRGRGRIDAEDRTLDASLFWVYPSSFWGPFRETEEGGVKQHGLLVTIERGAKVTEAMEAIKANFQQDGTAHVHIAAA</sequence>
<dbReference type="GeneID" id="72000171"/>
<organism evidence="3 4">
    <name type="scientific">Rhodofomes roseus</name>
    <dbReference type="NCBI Taxonomy" id="34475"/>
    <lineage>
        <taxon>Eukaryota</taxon>
        <taxon>Fungi</taxon>
        <taxon>Dikarya</taxon>
        <taxon>Basidiomycota</taxon>
        <taxon>Agaricomycotina</taxon>
        <taxon>Agaricomycetes</taxon>
        <taxon>Polyporales</taxon>
        <taxon>Rhodofomes</taxon>
    </lineage>
</organism>
<gene>
    <name evidence="2" type="ORF">C8Q71DRAFT_571752</name>
    <name evidence="3" type="ORF">EVJ58_g1028</name>
</gene>
<dbReference type="RefSeq" id="XP_047780029.1">
    <property type="nucleotide sequence ID" value="XM_047919439.1"/>
</dbReference>
<dbReference type="EMBL" id="JADCUA010000008">
    <property type="protein sequence ID" value="KAH9837991.1"/>
    <property type="molecule type" value="Genomic_DNA"/>
</dbReference>
<feature type="compositionally biased region" description="Low complexity" evidence="1">
    <location>
        <begin position="1"/>
        <end position="15"/>
    </location>
</feature>
<evidence type="ECO:0000313" key="3">
    <source>
        <dbReference type="EMBL" id="TFY68423.1"/>
    </source>
</evidence>
<evidence type="ECO:0000313" key="5">
    <source>
        <dbReference type="Proteomes" id="UP000814176"/>
    </source>
</evidence>
<reference evidence="3 4" key="1">
    <citation type="submission" date="2019-01" db="EMBL/GenBank/DDBJ databases">
        <title>Genome sequencing of the rare red list fungi Fomitopsis rosea.</title>
        <authorList>
            <person name="Buettner E."/>
            <person name="Kellner H."/>
        </authorList>
    </citation>
    <scope>NUCLEOTIDE SEQUENCE [LARGE SCALE GENOMIC DNA]</scope>
    <source>
        <strain evidence="3 4">DSM 105464</strain>
    </source>
</reference>
<name>A0A4Y9Z3H7_9APHY</name>
<dbReference type="AlphaFoldDB" id="A0A4Y9Z3H7"/>
<dbReference type="OrthoDB" id="2789562at2759"/>
<protein>
    <submittedName>
        <fullName evidence="3">Uncharacterized protein</fullName>
    </submittedName>
</protein>
<evidence type="ECO:0000313" key="2">
    <source>
        <dbReference type="EMBL" id="KAH9837991.1"/>
    </source>
</evidence>
<evidence type="ECO:0000313" key="4">
    <source>
        <dbReference type="Proteomes" id="UP000298390"/>
    </source>
</evidence>
<dbReference type="Proteomes" id="UP000814176">
    <property type="component" value="Unassembled WGS sequence"/>
</dbReference>
<feature type="region of interest" description="Disordered" evidence="1">
    <location>
        <begin position="1"/>
        <end position="22"/>
    </location>
</feature>
<dbReference type="EMBL" id="SEKV01000031">
    <property type="protein sequence ID" value="TFY68423.1"/>
    <property type="molecule type" value="Genomic_DNA"/>
</dbReference>
<comment type="caution">
    <text evidence="3">The sequence shown here is derived from an EMBL/GenBank/DDBJ whole genome shotgun (WGS) entry which is preliminary data.</text>
</comment>
<evidence type="ECO:0000256" key="1">
    <source>
        <dbReference type="SAM" id="MobiDB-lite"/>
    </source>
</evidence>